<dbReference type="InterPro" id="IPR053139">
    <property type="entry name" value="Surface_bspA-like"/>
</dbReference>
<dbReference type="Pfam" id="PF13306">
    <property type="entry name" value="LRR_5"/>
    <property type="match status" value="1"/>
</dbReference>
<reference evidence="2 3" key="1">
    <citation type="journal article" date="2012" name="Genome Biol.">
        <title>Genome and low-iron response of an oceanic diatom adapted to chronic iron limitation.</title>
        <authorList>
            <person name="Lommer M."/>
            <person name="Specht M."/>
            <person name="Roy A.S."/>
            <person name="Kraemer L."/>
            <person name="Andreson R."/>
            <person name="Gutowska M.A."/>
            <person name="Wolf J."/>
            <person name="Bergner S.V."/>
            <person name="Schilhabel M.B."/>
            <person name="Klostermeier U.C."/>
            <person name="Beiko R.G."/>
            <person name="Rosenstiel P."/>
            <person name="Hippler M."/>
            <person name="Laroche J."/>
        </authorList>
    </citation>
    <scope>NUCLEOTIDE SEQUENCE [LARGE SCALE GENOMIC DNA]</scope>
    <source>
        <strain evidence="2 3">CCMP1005</strain>
    </source>
</reference>
<dbReference type="PANTHER" id="PTHR45661:SF3">
    <property type="entry name" value="IG-LIKE DOMAIN-CONTAINING PROTEIN"/>
    <property type="match status" value="1"/>
</dbReference>
<dbReference type="EMBL" id="AGNL01040143">
    <property type="protein sequence ID" value="EJK52270.1"/>
    <property type="molecule type" value="Genomic_DNA"/>
</dbReference>
<accession>K0RGA9</accession>
<evidence type="ECO:0000313" key="3">
    <source>
        <dbReference type="Proteomes" id="UP000266841"/>
    </source>
</evidence>
<comment type="caution">
    <text evidence="2">The sequence shown here is derived from an EMBL/GenBank/DDBJ whole genome shotgun (WGS) entry which is preliminary data.</text>
</comment>
<dbReference type="InterPro" id="IPR026906">
    <property type="entry name" value="LRR_5"/>
</dbReference>
<keyword evidence="3" id="KW-1185">Reference proteome</keyword>
<name>K0RGA9_THAOC</name>
<evidence type="ECO:0000313" key="2">
    <source>
        <dbReference type="EMBL" id="EJK52270.1"/>
    </source>
</evidence>
<dbReference type="OrthoDB" id="10264456at2759"/>
<dbReference type="AlphaFoldDB" id="K0RGA9"/>
<proteinExistence type="predicted"/>
<organism evidence="2 3">
    <name type="scientific">Thalassiosira oceanica</name>
    <name type="common">Marine diatom</name>
    <dbReference type="NCBI Taxonomy" id="159749"/>
    <lineage>
        <taxon>Eukaryota</taxon>
        <taxon>Sar</taxon>
        <taxon>Stramenopiles</taxon>
        <taxon>Ochrophyta</taxon>
        <taxon>Bacillariophyta</taxon>
        <taxon>Coscinodiscophyceae</taxon>
        <taxon>Thalassiosirophycidae</taxon>
        <taxon>Thalassiosirales</taxon>
        <taxon>Thalassiosiraceae</taxon>
        <taxon>Thalassiosira</taxon>
    </lineage>
</organism>
<dbReference type="Proteomes" id="UP000266841">
    <property type="component" value="Unassembled WGS sequence"/>
</dbReference>
<dbReference type="InterPro" id="IPR032675">
    <property type="entry name" value="LRR_dom_sf"/>
</dbReference>
<dbReference type="SUPFAM" id="SSF52058">
    <property type="entry name" value="L domain-like"/>
    <property type="match status" value="1"/>
</dbReference>
<feature type="region of interest" description="Disordered" evidence="1">
    <location>
        <begin position="1"/>
        <end position="95"/>
    </location>
</feature>
<dbReference type="Gene3D" id="3.80.10.10">
    <property type="entry name" value="Ribonuclease Inhibitor"/>
    <property type="match status" value="1"/>
</dbReference>
<dbReference type="PANTHER" id="PTHR45661">
    <property type="entry name" value="SURFACE ANTIGEN"/>
    <property type="match status" value="1"/>
</dbReference>
<protein>
    <submittedName>
        <fullName evidence="2">Uncharacterized protein</fullName>
    </submittedName>
</protein>
<feature type="non-terminal residue" evidence="2">
    <location>
        <position position="281"/>
    </location>
</feature>
<sequence length="281" mass="30081">MVSSFSDVGGLPTPHSDHSDRKGQCSVDRQQLDGGDGYGRTTKKKPEDHRAGSDGPASFHRRQSVVVTLEAADPLGADEPSRTRKMKRSPTPREFLRNGNRTRVFLLYEGGKVTEELSGKITHVRVGPQVKEIPVAIPSSVTKLGNEAFLGCSKLSKVQLNEGLKIIGERTFALCTSLGSVTIPSTVTVLGESAFIQCTALQSLIVPSATKLGGYACYCCSNLAKVQLNEGLEIIGKGTFSGCKALQKVTVPSTVTELGNEAFKGCDKLVEVQLNEGMQKI</sequence>
<gene>
    <name evidence="2" type="ORF">THAOC_28478</name>
</gene>
<evidence type="ECO:0000256" key="1">
    <source>
        <dbReference type="SAM" id="MobiDB-lite"/>
    </source>
</evidence>